<evidence type="ECO:0000256" key="4">
    <source>
        <dbReference type="ARBA" id="ARBA00022692"/>
    </source>
</evidence>
<evidence type="ECO:0000313" key="10">
    <source>
        <dbReference type="EMBL" id="KAF7126888.1"/>
    </source>
</evidence>
<keyword evidence="6 9" id="KW-1133">Transmembrane helix</keyword>
<proteinExistence type="inferred from homology"/>
<dbReference type="InterPro" id="IPR037185">
    <property type="entry name" value="EmrE-like"/>
</dbReference>
<feature type="transmembrane region" description="Helical" evidence="9">
    <location>
        <begin position="146"/>
        <end position="163"/>
    </location>
</feature>
<evidence type="ECO:0000256" key="5">
    <source>
        <dbReference type="ARBA" id="ARBA00022753"/>
    </source>
</evidence>
<keyword evidence="9" id="KW-0813">Transport</keyword>
<keyword evidence="5 9" id="KW-0967">Endosome</keyword>
<keyword evidence="7 9" id="KW-0472">Membrane</keyword>
<dbReference type="EMBL" id="WJXA01000011">
    <property type="protein sequence ID" value="KAF7126888.1"/>
    <property type="molecule type" value="Genomic_DNA"/>
</dbReference>
<keyword evidence="9" id="KW-0460">Magnesium</keyword>
<keyword evidence="9" id="KW-1003">Cell membrane</keyword>
<comment type="subunit">
    <text evidence="3 9">Homodimer.</text>
</comment>
<dbReference type="GO" id="GO:0015095">
    <property type="term" value="F:magnesium ion transmembrane transporter activity"/>
    <property type="evidence" value="ECO:0007669"/>
    <property type="project" value="UniProtKB-UniRule"/>
</dbReference>
<evidence type="ECO:0000256" key="9">
    <source>
        <dbReference type="RuleBase" id="RU363078"/>
    </source>
</evidence>
<comment type="similarity">
    <text evidence="2 9">Belongs to the NIPA (TC 2.A.7) family.</text>
</comment>
<dbReference type="PANTHER" id="PTHR12570:SF11">
    <property type="entry name" value="MAGNESIUM TRANSPORTER NIPA6-RELATED"/>
    <property type="match status" value="1"/>
</dbReference>
<evidence type="ECO:0000313" key="11">
    <source>
        <dbReference type="Proteomes" id="UP000626092"/>
    </source>
</evidence>
<feature type="transmembrane region" description="Helical" evidence="9">
    <location>
        <begin position="175"/>
        <end position="199"/>
    </location>
</feature>
<feature type="transmembrane region" description="Helical" evidence="9">
    <location>
        <begin position="6"/>
        <end position="26"/>
    </location>
</feature>
<dbReference type="GO" id="GO:0005769">
    <property type="term" value="C:early endosome"/>
    <property type="evidence" value="ECO:0007669"/>
    <property type="project" value="UniProtKB-SubCell"/>
</dbReference>
<feature type="transmembrane region" description="Helical" evidence="9">
    <location>
        <begin position="74"/>
        <end position="100"/>
    </location>
</feature>
<feature type="transmembrane region" description="Helical" evidence="9">
    <location>
        <begin position="214"/>
        <end position="232"/>
    </location>
</feature>
<dbReference type="GO" id="GO:0005886">
    <property type="term" value="C:plasma membrane"/>
    <property type="evidence" value="ECO:0007669"/>
    <property type="project" value="UniProtKB-SubCell"/>
</dbReference>
<evidence type="ECO:0000256" key="2">
    <source>
        <dbReference type="ARBA" id="ARBA00007001"/>
    </source>
</evidence>
<dbReference type="OrthoDB" id="6428174at2759"/>
<sequence length="359" mass="38933">MGTSDNEKGLILAVASSLFIGTSFILKKKGLKRAAASSGTRAGVGGYTYLLEPLWWAGMITMVVGEIANFVAYVYAPAVLVTPLGALSIIVSAVLAHFMLKERLQKLGVVGCMSCVVGSVVIVIHAPEEQTPSSVLEIWTLATQPAFLIYVAAALSIVLALILHFEPRYGQTNILVYLGICSLMGSLTVLSIKAIGIAIKLTLQGTSQIAYPQTWFFLSVAVICVVMQLNYLNKVAKFPLHSYVGPDRIDQVFGIVLVMQQALDTFNTAIVSPIYYVMFTTFTIVASSIMFRDWSGQDASSIASEICGFITVLSGTIILHSTREHEQAPATGTITWYTQSMKSIDDAHFITLDNSDYFE</sequence>
<comment type="function">
    <text evidence="8 9">Acts as a Mg(2+) transporter. Can also transport other divalent cations such as Fe(2+), Sr(2+), Ba(2+), Mn(2+) and Co(2+) but to a much less extent than Mg(2+).</text>
</comment>
<dbReference type="Pfam" id="PF05653">
    <property type="entry name" value="Mg_trans_NIPA"/>
    <property type="match status" value="2"/>
</dbReference>
<feature type="transmembrane region" description="Helical" evidence="9">
    <location>
        <begin position="269"/>
        <end position="290"/>
    </location>
</feature>
<dbReference type="InterPro" id="IPR008521">
    <property type="entry name" value="Mg_trans_NIPA"/>
</dbReference>
<evidence type="ECO:0000256" key="1">
    <source>
        <dbReference type="ARBA" id="ARBA00004141"/>
    </source>
</evidence>
<evidence type="ECO:0000256" key="6">
    <source>
        <dbReference type="ARBA" id="ARBA00022989"/>
    </source>
</evidence>
<evidence type="ECO:0000256" key="7">
    <source>
        <dbReference type="ARBA" id="ARBA00023136"/>
    </source>
</evidence>
<dbReference type="PANTHER" id="PTHR12570">
    <property type="match status" value="1"/>
</dbReference>
<keyword evidence="9" id="KW-0406">Ion transport</keyword>
<feature type="transmembrane region" description="Helical" evidence="9">
    <location>
        <begin position="47"/>
        <end position="68"/>
    </location>
</feature>
<reference evidence="10" key="1">
    <citation type="submission" date="2019-11" db="EMBL/GenBank/DDBJ databases">
        <authorList>
            <person name="Liu Y."/>
            <person name="Hou J."/>
            <person name="Li T.-Q."/>
            <person name="Guan C.-H."/>
            <person name="Wu X."/>
            <person name="Wu H.-Z."/>
            <person name="Ling F."/>
            <person name="Zhang R."/>
            <person name="Shi X.-G."/>
            <person name="Ren J.-P."/>
            <person name="Chen E.-F."/>
            <person name="Sun J.-M."/>
        </authorList>
    </citation>
    <scope>NUCLEOTIDE SEQUENCE</scope>
    <source>
        <strain evidence="10">Adult_tree_wgs_1</strain>
        <tissue evidence="10">Leaves</tissue>
    </source>
</reference>
<feature type="transmembrane region" description="Helical" evidence="9">
    <location>
        <begin position="302"/>
        <end position="319"/>
    </location>
</feature>
<dbReference type="AlphaFoldDB" id="A0A834G6S7"/>
<feature type="transmembrane region" description="Helical" evidence="9">
    <location>
        <begin position="107"/>
        <end position="126"/>
    </location>
</feature>
<keyword evidence="4 9" id="KW-0812">Transmembrane</keyword>
<evidence type="ECO:0000256" key="8">
    <source>
        <dbReference type="ARBA" id="ARBA00025284"/>
    </source>
</evidence>
<accession>A0A834G6S7</accession>
<keyword evidence="11" id="KW-1185">Reference proteome</keyword>
<comment type="subcellular location">
    <subcellularLocation>
        <location evidence="9">Cell membrane</location>
        <topology evidence="9">Multi-pass membrane protein</topology>
    </subcellularLocation>
    <subcellularLocation>
        <location evidence="9">Early endosome</location>
    </subcellularLocation>
    <subcellularLocation>
        <location evidence="1">Membrane</location>
        <topology evidence="1">Multi-pass membrane protein</topology>
    </subcellularLocation>
</comment>
<dbReference type="Proteomes" id="UP000626092">
    <property type="component" value="Unassembled WGS sequence"/>
</dbReference>
<organism evidence="10 11">
    <name type="scientific">Rhododendron simsii</name>
    <name type="common">Sims's rhododendron</name>
    <dbReference type="NCBI Taxonomy" id="118357"/>
    <lineage>
        <taxon>Eukaryota</taxon>
        <taxon>Viridiplantae</taxon>
        <taxon>Streptophyta</taxon>
        <taxon>Embryophyta</taxon>
        <taxon>Tracheophyta</taxon>
        <taxon>Spermatophyta</taxon>
        <taxon>Magnoliopsida</taxon>
        <taxon>eudicotyledons</taxon>
        <taxon>Gunneridae</taxon>
        <taxon>Pentapetalae</taxon>
        <taxon>asterids</taxon>
        <taxon>Ericales</taxon>
        <taxon>Ericaceae</taxon>
        <taxon>Ericoideae</taxon>
        <taxon>Rhodoreae</taxon>
        <taxon>Rhododendron</taxon>
    </lineage>
</organism>
<dbReference type="SUPFAM" id="SSF103481">
    <property type="entry name" value="Multidrug resistance efflux transporter EmrE"/>
    <property type="match status" value="1"/>
</dbReference>
<protein>
    <recommendedName>
        <fullName evidence="9">Probable magnesium transporter</fullName>
    </recommendedName>
</protein>
<evidence type="ECO:0000256" key="3">
    <source>
        <dbReference type="ARBA" id="ARBA00011738"/>
    </source>
</evidence>
<gene>
    <name evidence="10" type="ORF">RHSIM_Rhsim11G0188200</name>
</gene>
<name>A0A834G6S7_RHOSS</name>
<comment type="caution">
    <text evidence="10">The sequence shown here is derived from an EMBL/GenBank/DDBJ whole genome shotgun (WGS) entry which is preliminary data.</text>
</comment>